<evidence type="ECO:0008006" key="3">
    <source>
        <dbReference type="Google" id="ProtNLM"/>
    </source>
</evidence>
<gene>
    <name evidence="1" type="ORF">TWF718_001209</name>
</gene>
<dbReference type="EMBL" id="JAVHNR010000001">
    <property type="protein sequence ID" value="KAK6356869.1"/>
    <property type="molecule type" value="Genomic_DNA"/>
</dbReference>
<comment type="caution">
    <text evidence="1">The sequence shown here is derived from an EMBL/GenBank/DDBJ whole genome shotgun (WGS) entry which is preliminary data.</text>
</comment>
<reference evidence="1 2" key="1">
    <citation type="submission" date="2019-10" db="EMBL/GenBank/DDBJ databases">
        <authorList>
            <person name="Palmer J.M."/>
        </authorList>
    </citation>
    <scope>NUCLEOTIDE SEQUENCE [LARGE SCALE GENOMIC DNA]</scope>
    <source>
        <strain evidence="1 2">TWF718</strain>
    </source>
</reference>
<organism evidence="1 2">
    <name type="scientific">Orbilia javanica</name>
    <dbReference type="NCBI Taxonomy" id="47235"/>
    <lineage>
        <taxon>Eukaryota</taxon>
        <taxon>Fungi</taxon>
        <taxon>Dikarya</taxon>
        <taxon>Ascomycota</taxon>
        <taxon>Pezizomycotina</taxon>
        <taxon>Orbiliomycetes</taxon>
        <taxon>Orbiliales</taxon>
        <taxon>Orbiliaceae</taxon>
        <taxon>Orbilia</taxon>
    </lineage>
</organism>
<dbReference type="Proteomes" id="UP001313282">
    <property type="component" value="Unassembled WGS sequence"/>
</dbReference>
<evidence type="ECO:0000313" key="2">
    <source>
        <dbReference type="Proteomes" id="UP001313282"/>
    </source>
</evidence>
<dbReference type="AlphaFoldDB" id="A0AAN8NH87"/>
<name>A0AAN8NH87_9PEZI</name>
<accession>A0AAN8NH87</accession>
<protein>
    <recommendedName>
        <fullName evidence="3">XPG-I domain-containing protein</fullName>
    </recommendedName>
</protein>
<sequence>MAPNRYPQKSWSTRDPKSELNLWNLFSQNDQGKSTSLAHLATIHYKTHHRPLRIALDQDSWNYGLTRAQERSIQKSQRKNFKKQLQKSQSQTWCKKYIPSPKLRLFHREGNVLERLMGYIALGVEFYVIVPSPLDREDVGEFGDRYANSNGKMHMWFRILGDLGVRFHAAANPVVECAYMLEHGVVDAVWTNNPDVLVYCGPTAVVFRDFEEDAGGPSVRDVRVYRVEELRKEVSWSETVRIHTLFRSGYSIEDTFRVKGGDTSVLGTPMEGDLNLCKCTNQEEVNDWFQQLISPFSDLNYNPKRPRYHILEDYLTYSVSSNHHHHRSTEAQLFRQRCSSRMREIKQTHDDSLAFYDSNLMDRTRRLWEYSRDTFSVKTGRFVNLMAGVLIARRLGAAGGDLSFVTEHSDESIDPWTVRILVRIEDEPVLWNLRTKITKDITGMVLNPLVLKILVEADGSNS</sequence>
<dbReference type="SUPFAM" id="SSF88723">
    <property type="entry name" value="PIN domain-like"/>
    <property type="match status" value="1"/>
</dbReference>
<dbReference type="GO" id="GO:0004518">
    <property type="term" value="F:nuclease activity"/>
    <property type="evidence" value="ECO:0007669"/>
    <property type="project" value="InterPro"/>
</dbReference>
<proteinExistence type="predicted"/>
<evidence type="ECO:0000313" key="1">
    <source>
        <dbReference type="EMBL" id="KAK6356869.1"/>
    </source>
</evidence>
<dbReference type="InterPro" id="IPR029060">
    <property type="entry name" value="PIN-like_dom_sf"/>
</dbReference>
<dbReference type="Gene3D" id="3.40.50.1010">
    <property type="entry name" value="5'-nuclease"/>
    <property type="match status" value="1"/>
</dbReference>
<keyword evidence="2" id="KW-1185">Reference proteome</keyword>